<protein>
    <submittedName>
        <fullName evidence="1">Uncharacterized protein</fullName>
    </submittedName>
</protein>
<dbReference type="VEuPathDB" id="FungiDB:PYU1_G010387"/>
<dbReference type="EnsemblProtists" id="PYU1_T010405">
    <property type="protein sequence ID" value="PYU1_T010405"/>
    <property type="gene ID" value="PYU1_G010383"/>
</dbReference>
<dbReference type="InParanoid" id="K3WZL0"/>
<evidence type="ECO:0000313" key="1">
    <source>
        <dbReference type="EnsemblProtists" id="PYU1_T010409"/>
    </source>
</evidence>
<name>K3WZL0_GLOUD</name>
<dbReference type="EMBL" id="GL376602">
    <property type="status" value="NOT_ANNOTATED_CDS"/>
    <property type="molecule type" value="Genomic_DNA"/>
</dbReference>
<reference evidence="1" key="3">
    <citation type="submission" date="2015-02" db="UniProtKB">
        <authorList>
            <consortium name="EnsemblProtists"/>
        </authorList>
    </citation>
    <scope>IDENTIFICATION</scope>
    <source>
        <strain evidence="1">DAOM BR144</strain>
    </source>
</reference>
<dbReference type="HOGENOM" id="CLU_184082_0_0_1"/>
<dbReference type="eggNOG" id="ENOG502T37M">
    <property type="taxonomic scope" value="Eukaryota"/>
</dbReference>
<dbReference type="AlphaFoldDB" id="K3WZL0"/>
<organism evidence="1 2">
    <name type="scientific">Globisporangium ultimum (strain ATCC 200006 / CBS 805.95 / DAOM BR144)</name>
    <name type="common">Pythium ultimum</name>
    <dbReference type="NCBI Taxonomy" id="431595"/>
    <lineage>
        <taxon>Eukaryota</taxon>
        <taxon>Sar</taxon>
        <taxon>Stramenopiles</taxon>
        <taxon>Oomycota</taxon>
        <taxon>Peronosporomycetes</taxon>
        <taxon>Pythiales</taxon>
        <taxon>Pythiaceae</taxon>
        <taxon>Globisporangium</taxon>
    </lineage>
</organism>
<reference evidence="2" key="2">
    <citation type="submission" date="2010-04" db="EMBL/GenBank/DDBJ databases">
        <authorList>
            <person name="Buell R."/>
            <person name="Hamilton J."/>
            <person name="Hostetler J."/>
        </authorList>
    </citation>
    <scope>NUCLEOTIDE SEQUENCE [LARGE SCALE GENOMIC DNA]</scope>
    <source>
        <strain evidence="2">DAOM:BR144</strain>
    </source>
</reference>
<sequence>MYPITMKKYGTMSSCFMPNTSSVNCLTVVGPMLTGAFANGWQPNFEPMFSYWPSVSFHVGSSSQSANTSETAIESGNRCGVILYNHW</sequence>
<keyword evidence="2" id="KW-1185">Reference proteome</keyword>
<reference evidence="2" key="1">
    <citation type="journal article" date="2010" name="Genome Biol.">
        <title>Genome sequence of the necrotrophic plant pathogen Pythium ultimum reveals original pathogenicity mechanisms and effector repertoire.</title>
        <authorList>
            <person name="Levesque C.A."/>
            <person name="Brouwer H."/>
            <person name="Cano L."/>
            <person name="Hamilton J.P."/>
            <person name="Holt C."/>
            <person name="Huitema E."/>
            <person name="Raffaele S."/>
            <person name="Robideau G.P."/>
            <person name="Thines M."/>
            <person name="Win J."/>
            <person name="Zerillo M.M."/>
            <person name="Beakes G.W."/>
            <person name="Boore J.L."/>
            <person name="Busam D."/>
            <person name="Dumas B."/>
            <person name="Ferriera S."/>
            <person name="Fuerstenberg S.I."/>
            <person name="Gachon C.M."/>
            <person name="Gaulin E."/>
            <person name="Govers F."/>
            <person name="Grenville-Briggs L."/>
            <person name="Horner N."/>
            <person name="Hostetler J."/>
            <person name="Jiang R.H."/>
            <person name="Johnson J."/>
            <person name="Krajaejun T."/>
            <person name="Lin H."/>
            <person name="Meijer H.J."/>
            <person name="Moore B."/>
            <person name="Morris P."/>
            <person name="Phuntmart V."/>
            <person name="Puiu D."/>
            <person name="Shetty J."/>
            <person name="Stajich J.E."/>
            <person name="Tripathy S."/>
            <person name="Wawra S."/>
            <person name="van West P."/>
            <person name="Whitty B.R."/>
            <person name="Coutinho P.M."/>
            <person name="Henrissat B."/>
            <person name="Martin F."/>
            <person name="Thomas P.D."/>
            <person name="Tyler B.M."/>
            <person name="De Vries R.P."/>
            <person name="Kamoun S."/>
            <person name="Yandell M."/>
            <person name="Tisserat N."/>
            <person name="Buell C.R."/>
        </authorList>
    </citation>
    <scope>NUCLEOTIDE SEQUENCE</scope>
    <source>
        <strain evidence="2">DAOM:BR144</strain>
    </source>
</reference>
<evidence type="ECO:0000313" key="2">
    <source>
        <dbReference type="Proteomes" id="UP000019132"/>
    </source>
</evidence>
<dbReference type="Proteomes" id="UP000019132">
    <property type="component" value="Unassembled WGS sequence"/>
</dbReference>
<dbReference type="EnsemblProtists" id="PYU1_T010409">
    <property type="protein sequence ID" value="PYU1_T010409"/>
    <property type="gene ID" value="PYU1_G010387"/>
</dbReference>
<proteinExistence type="predicted"/>
<dbReference type="VEuPathDB" id="FungiDB:PYU1_G010383"/>
<accession>K3WZL0</accession>